<comment type="similarity">
    <text evidence="1 4">Belongs to the SMG8 family.</text>
</comment>
<feature type="compositionally biased region" description="Acidic residues" evidence="5">
    <location>
        <begin position="542"/>
        <end position="555"/>
    </location>
</feature>
<dbReference type="AlphaFoldDB" id="A0AAN4Z8U6"/>
<evidence type="ECO:0000313" key="7">
    <source>
        <dbReference type="Proteomes" id="UP001328107"/>
    </source>
</evidence>
<comment type="function">
    <text evidence="4">Involved in nonsense-mediated decay (NMD) of mRNAs containing premature stop codons.</text>
</comment>
<dbReference type="PANTHER" id="PTHR13091:SF0">
    <property type="entry name" value="NONSENSE-MEDIATED MRNA DECAY FACTOR SMG8"/>
    <property type="match status" value="1"/>
</dbReference>
<evidence type="ECO:0000256" key="3">
    <source>
        <dbReference type="ARBA" id="ARBA00029509"/>
    </source>
</evidence>
<keyword evidence="2 4" id="KW-0866">Nonsense-mediated mRNA decay</keyword>
<keyword evidence="7" id="KW-1185">Reference proteome</keyword>
<name>A0AAN4Z8U6_9BILA</name>
<feature type="compositionally biased region" description="Basic and acidic residues" evidence="5">
    <location>
        <begin position="556"/>
        <end position="567"/>
    </location>
</feature>
<dbReference type="Pfam" id="PF10220">
    <property type="entry name" value="Smg8_Smg9"/>
    <property type="match status" value="2"/>
</dbReference>
<accession>A0AAN4Z8U6</accession>
<feature type="region of interest" description="Disordered" evidence="5">
    <location>
        <begin position="516"/>
        <end position="570"/>
    </location>
</feature>
<sequence>QNAALINERTSAEVQIKTIMGGSKPLSEWIHHMEQCGVSLCKNKGLVIITVIGKDTCSSSKMSDLNEALGGSYLNSWGRRDLCSGSIDAFFSFDLEALFLVVNSYKDVSSFSSLSVSSNKEFFEWVGREEWMMESQLAFAFSLSHLVLIMENACRIELTLLQLLQNVNRKRMELRDLMPEGKQINSENRFAVPRFIFALHRHLIRKDLGNSKRKEVLEKLEQSLEDQTFSIFKHYKLLSGGENGSEDALGHIWGEGYIHLMDKTNDVTTQHIFSKLFSALDGEGEEKEDTEPNVNRLFSFLNSHIKRVREGKKLVNEIPSHARFVTSASNLLSAMGSLSIEDQESEFINKLSTMHMEKAREKYMPAGTNLVLSRGEHEQRMKGVFESLSSIRVTPSEDYSSLKESFEAIWSSDLRSCECRSLLGNPCRLAAHASIGDGVDREKWTLHSSSLTHISACNCGRSQMIRNDPFTLKEANSDFYAQFSCCERAMEAHQFKLVADDSGRRMEALDEEWPEARVVGQIGERTQEEKKEDEGEEKEERVEEEGEEEEEEAEEEHTQESEEEKSVWKHCSSGDAVGAMMALKGYEKSYLEDDQLVVNSAKDAQLTKAIQEFDALVRLRAEEVPLIEGVTHLDAPDVRPLFPSWSLLCVGTSSLYSHVSGIRGQYGFIGDTHLLPLDVYLEVDGTTWNRDMSYVESVIKSSSHMPVRSKRMRKGPITERVKLFIGMEYECSAGHRQLGMGGLDDGIHLVENDLPLYQPCSYRKTPCENAQMMRIHIVTPKAPVTVSINPKIIASESSPIFYPGESLDLSWSRYYILRLPWIYSGPDGVVPRPSTTSNQGLLLSNSISVSYTPLSTW</sequence>
<protein>
    <recommendedName>
        <fullName evidence="3 4">Nonsense-mediated mRNA decay factor SMG8</fullName>
    </recommendedName>
</protein>
<reference evidence="7" key="1">
    <citation type="submission" date="2022-10" db="EMBL/GenBank/DDBJ databases">
        <title>Genome assembly of Pristionchus species.</title>
        <authorList>
            <person name="Yoshida K."/>
            <person name="Sommer R.J."/>
        </authorList>
    </citation>
    <scope>NUCLEOTIDE SEQUENCE [LARGE SCALE GENOMIC DNA]</scope>
    <source>
        <strain evidence="7">RS5460</strain>
    </source>
</reference>
<dbReference type="EMBL" id="BTRK01000002">
    <property type="protein sequence ID" value="GMR36652.1"/>
    <property type="molecule type" value="Genomic_DNA"/>
</dbReference>
<feature type="compositionally biased region" description="Basic and acidic residues" evidence="5">
    <location>
        <begin position="525"/>
        <end position="541"/>
    </location>
</feature>
<feature type="non-terminal residue" evidence="6">
    <location>
        <position position="1"/>
    </location>
</feature>
<proteinExistence type="inferred from homology"/>
<dbReference type="PANTHER" id="PTHR13091">
    <property type="entry name" value="AMPLIFIED IN BREAST CANCER 2-RELATED"/>
    <property type="match status" value="1"/>
</dbReference>
<evidence type="ECO:0000256" key="1">
    <source>
        <dbReference type="ARBA" id="ARBA00006443"/>
    </source>
</evidence>
<dbReference type="InterPro" id="IPR019354">
    <property type="entry name" value="SMG8-like"/>
</dbReference>
<gene>
    <name evidence="6" type="ORF">PMAYCL1PPCAC_06847</name>
</gene>
<comment type="caution">
    <text evidence="6">The sequence shown here is derived from an EMBL/GenBank/DDBJ whole genome shotgun (WGS) entry which is preliminary data.</text>
</comment>
<evidence type="ECO:0000256" key="5">
    <source>
        <dbReference type="SAM" id="MobiDB-lite"/>
    </source>
</evidence>
<evidence type="ECO:0000313" key="6">
    <source>
        <dbReference type="EMBL" id="GMR36652.1"/>
    </source>
</evidence>
<organism evidence="6 7">
    <name type="scientific">Pristionchus mayeri</name>
    <dbReference type="NCBI Taxonomy" id="1317129"/>
    <lineage>
        <taxon>Eukaryota</taxon>
        <taxon>Metazoa</taxon>
        <taxon>Ecdysozoa</taxon>
        <taxon>Nematoda</taxon>
        <taxon>Chromadorea</taxon>
        <taxon>Rhabditida</taxon>
        <taxon>Rhabditina</taxon>
        <taxon>Diplogasteromorpha</taxon>
        <taxon>Diplogasteroidea</taxon>
        <taxon>Neodiplogasteridae</taxon>
        <taxon>Pristionchus</taxon>
    </lineage>
</organism>
<evidence type="ECO:0000256" key="2">
    <source>
        <dbReference type="ARBA" id="ARBA00023161"/>
    </source>
</evidence>
<dbReference type="GO" id="GO:0000184">
    <property type="term" value="P:nuclear-transcribed mRNA catabolic process, nonsense-mediated decay"/>
    <property type="evidence" value="ECO:0007669"/>
    <property type="project" value="UniProtKB-UniRule"/>
</dbReference>
<evidence type="ECO:0000256" key="4">
    <source>
        <dbReference type="RuleBase" id="RU367133"/>
    </source>
</evidence>
<dbReference type="Proteomes" id="UP001328107">
    <property type="component" value="Unassembled WGS sequence"/>
</dbReference>